<reference evidence="16" key="1">
    <citation type="journal article" date="2019" name="Int. J. Syst. Evol. Microbiol.">
        <title>The Global Catalogue of Microorganisms (GCM) 10K type strain sequencing project: providing services to taxonomists for standard genome sequencing and annotation.</title>
        <authorList>
            <consortium name="The Broad Institute Genomics Platform"/>
            <consortium name="The Broad Institute Genome Sequencing Center for Infectious Disease"/>
            <person name="Wu L."/>
            <person name="Ma J."/>
        </authorList>
    </citation>
    <scope>NUCLEOTIDE SEQUENCE [LARGE SCALE GENOMIC DNA]</scope>
    <source>
        <strain evidence="16">CGMCC 1.16855</strain>
    </source>
</reference>
<keyword evidence="7 10" id="KW-0472">Membrane</keyword>
<dbReference type="Proteomes" id="UP001595420">
    <property type="component" value="Unassembled WGS sequence"/>
</dbReference>
<sequence>MAARPTLRSIVSQSAFGAGLAASMMLGGGVPAQAQTQTGTEPQAAAETAPELRLPQVGVVGEQPANTLRNTTGLGRLSGPIQSLPQTIQVVPQEVLRQQNVTTLEQALRNVPGITSSVGEGNGGVNGDQLRIRGFNAQNDLYVDGLRDFGTFRRDAFTFEEVQALLGPSGQTFGAGSAGGTVNVASRTPRLGNFFNVEATAGMGPLFRGTADANYQLSETSAMRLNVMGQQSRTSGRDMPFGSRWGVAPSLAFGLGTDTTFTLEYLHYEYDEPTDTGVPVLTRPGSSVGQPITEYGVSRNTWYGTPTDRDKSTLDRITARLQHNATDWLTIYNDTRASHQERFFSYSILGCNTTCVGNFFNRTGTPQYTYSGAGSPYDSTTWGVQNITTAVARYNTWGFRHETTLGVDGWYEDFERTGYSYGADRSAFLGNLFDPDNGTSYGYTRSTAANATRAAQTTAVGVFASERLWLTPELSVVGGVRWNRFQTDYQSYGPGVAQTELNADNSFVDPRASIIWEPTRDYTFYLSYAQSSFAPGSNWSTQPGQASTNNTLLEPERNTIYEAGARGSFLDGRLGLSAAVYQITKNNATETDALTGTTFSSGDRQRIQGVDLGATGQLRPNWTLNARYSFMDSETTRSLTAANVGKEVQLVPEHSATLWTAYEIGGGERRNLTIGGGITYASSIFLNAANSQEVPETFSLDAFASHRLNDQVTLRVNGYNLTDQRNYTNVSSGRAALGTGRAFTMSLAASF</sequence>
<proteinExistence type="inferred from homology"/>
<evidence type="ECO:0000256" key="11">
    <source>
        <dbReference type="RuleBase" id="RU003357"/>
    </source>
</evidence>
<evidence type="ECO:0000256" key="10">
    <source>
        <dbReference type="PROSITE-ProRule" id="PRU01360"/>
    </source>
</evidence>
<feature type="domain" description="TonB-dependent receptor plug" evidence="14">
    <location>
        <begin position="81"/>
        <end position="181"/>
    </location>
</feature>
<dbReference type="Pfam" id="PF00593">
    <property type="entry name" value="TonB_dep_Rec_b-barrel"/>
    <property type="match status" value="1"/>
</dbReference>
<evidence type="ECO:0000256" key="3">
    <source>
        <dbReference type="ARBA" id="ARBA00022448"/>
    </source>
</evidence>
<dbReference type="EMBL" id="JBHRSB010000006">
    <property type="protein sequence ID" value="MFC3002472.1"/>
    <property type="molecule type" value="Genomic_DNA"/>
</dbReference>
<accession>A0ABV7BXY1</accession>
<dbReference type="PROSITE" id="PS52016">
    <property type="entry name" value="TONB_DEPENDENT_REC_3"/>
    <property type="match status" value="1"/>
</dbReference>
<evidence type="ECO:0000256" key="12">
    <source>
        <dbReference type="SAM" id="SignalP"/>
    </source>
</evidence>
<keyword evidence="4 10" id="KW-1134">Transmembrane beta strand</keyword>
<evidence type="ECO:0000256" key="8">
    <source>
        <dbReference type="ARBA" id="ARBA00023170"/>
    </source>
</evidence>
<evidence type="ECO:0000313" key="15">
    <source>
        <dbReference type="EMBL" id="MFC3002472.1"/>
    </source>
</evidence>
<comment type="caution">
    <text evidence="15">The sequence shown here is derived from an EMBL/GenBank/DDBJ whole genome shotgun (WGS) entry which is preliminary data.</text>
</comment>
<keyword evidence="3 10" id="KW-0813">Transport</keyword>
<keyword evidence="12" id="KW-0732">Signal</keyword>
<dbReference type="InterPro" id="IPR036942">
    <property type="entry name" value="Beta-barrel_TonB_sf"/>
</dbReference>
<evidence type="ECO:0000259" key="13">
    <source>
        <dbReference type="Pfam" id="PF00593"/>
    </source>
</evidence>
<dbReference type="Gene3D" id="2.170.130.10">
    <property type="entry name" value="TonB-dependent receptor, plug domain"/>
    <property type="match status" value="1"/>
</dbReference>
<name>A0ABV7BXY1_9PROT</name>
<dbReference type="InterPro" id="IPR010105">
    <property type="entry name" value="TonB_sidphr_rcpt"/>
</dbReference>
<evidence type="ECO:0000256" key="5">
    <source>
        <dbReference type="ARBA" id="ARBA00022692"/>
    </source>
</evidence>
<dbReference type="RefSeq" id="WP_246603081.1">
    <property type="nucleotide sequence ID" value="NZ_JAFNJS010000006.1"/>
</dbReference>
<gene>
    <name evidence="15" type="ORF">ACFOD3_21410</name>
</gene>
<feature type="domain" description="TonB-dependent receptor-like beta-barrel" evidence="13">
    <location>
        <begin position="255"/>
        <end position="721"/>
    </location>
</feature>
<evidence type="ECO:0000256" key="2">
    <source>
        <dbReference type="ARBA" id="ARBA00009810"/>
    </source>
</evidence>
<dbReference type="Gene3D" id="2.40.170.20">
    <property type="entry name" value="TonB-dependent receptor, beta-barrel domain"/>
    <property type="match status" value="1"/>
</dbReference>
<keyword evidence="8 15" id="KW-0675">Receptor</keyword>
<keyword evidence="9 10" id="KW-0998">Cell outer membrane</keyword>
<dbReference type="InterPro" id="IPR037066">
    <property type="entry name" value="Plug_dom_sf"/>
</dbReference>
<evidence type="ECO:0000256" key="4">
    <source>
        <dbReference type="ARBA" id="ARBA00022452"/>
    </source>
</evidence>
<evidence type="ECO:0000259" key="14">
    <source>
        <dbReference type="Pfam" id="PF07715"/>
    </source>
</evidence>
<feature type="chain" id="PRO_5046476919" evidence="12">
    <location>
        <begin position="35"/>
        <end position="751"/>
    </location>
</feature>
<organism evidence="15 16">
    <name type="scientific">Falsiroseomonas tokyonensis</name>
    <dbReference type="NCBI Taxonomy" id="430521"/>
    <lineage>
        <taxon>Bacteria</taxon>
        <taxon>Pseudomonadati</taxon>
        <taxon>Pseudomonadota</taxon>
        <taxon>Alphaproteobacteria</taxon>
        <taxon>Acetobacterales</taxon>
        <taxon>Roseomonadaceae</taxon>
        <taxon>Falsiroseomonas</taxon>
    </lineage>
</organism>
<dbReference type="CDD" id="cd01347">
    <property type="entry name" value="ligand_gated_channel"/>
    <property type="match status" value="1"/>
</dbReference>
<keyword evidence="5 10" id="KW-0812">Transmembrane</keyword>
<dbReference type="SUPFAM" id="SSF56935">
    <property type="entry name" value="Porins"/>
    <property type="match status" value="1"/>
</dbReference>
<dbReference type="InterPro" id="IPR039426">
    <property type="entry name" value="TonB-dep_rcpt-like"/>
</dbReference>
<comment type="similarity">
    <text evidence="2 10 11">Belongs to the TonB-dependent receptor family.</text>
</comment>
<dbReference type="PANTHER" id="PTHR32552">
    <property type="entry name" value="FERRICHROME IRON RECEPTOR-RELATED"/>
    <property type="match status" value="1"/>
</dbReference>
<keyword evidence="6 11" id="KW-0798">TonB box</keyword>
<comment type="subcellular location">
    <subcellularLocation>
        <location evidence="1 10">Cell outer membrane</location>
        <topology evidence="1 10">Multi-pass membrane protein</topology>
    </subcellularLocation>
</comment>
<keyword evidence="16" id="KW-1185">Reference proteome</keyword>
<dbReference type="Pfam" id="PF07715">
    <property type="entry name" value="Plug"/>
    <property type="match status" value="1"/>
</dbReference>
<evidence type="ECO:0000256" key="1">
    <source>
        <dbReference type="ARBA" id="ARBA00004571"/>
    </source>
</evidence>
<evidence type="ECO:0000313" key="16">
    <source>
        <dbReference type="Proteomes" id="UP001595420"/>
    </source>
</evidence>
<protein>
    <submittedName>
        <fullName evidence="15">TonB-dependent receptor</fullName>
    </submittedName>
</protein>
<feature type="signal peptide" evidence="12">
    <location>
        <begin position="1"/>
        <end position="34"/>
    </location>
</feature>
<evidence type="ECO:0000256" key="6">
    <source>
        <dbReference type="ARBA" id="ARBA00023077"/>
    </source>
</evidence>
<dbReference type="NCBIfam" id="TIGR01783">
    <property type="entry name" value="TonB-siderophor"/>
    <property type="match status" value="1"/>
</dbReference>
<evidence type="ECO:0000256" key="7">
    <source>
        <dbReference type="ARBA" id="ARBA00023136"/>
    </source>
</evidence>
<dbReference type="PANTHER" id="PTHR32552:SF83">
    <property type="entry name" value="BLR3904 PROTEIN"/>
    <property type="match status" value="1"/>
</dbReference>
<evidence type="ECO:0000256" key="9">
    <source>
        <dbReference type="ARBA" id="ARBA00023237"/>
    </source>
</evidence>
<dbReference type="InterPro" id="IPR012910">
    <property type="entry name" value="Plug_dom"/>
</dbReference>
<dbReference type="InterPro" id="IPR000531">
    <property type="entry name" value="Beta-barrel_TonB"/>
</dbReference>